<comment type="caution">
    <text evidence="1">The sequence shown here is derived from an EMBL/GenBank/DDBJ whole genome shotgun (WGS) entry which is preliminary data.</text>
</comment>
<organism evidence="1 2">
    <name type="scientific">Protopolystoma xenopodis</name>
    <dbReference type="NCBI Taxonomy" id="117903"/>
    <lineage>
        <taxon>Eukaryota</taxon>
        <taxon>Metazoa</taxon>
        <taxon>Spiralia</taxon>
        <taxon>Lophotrochozoa</taxon>
        <taxon>Platyhelminthes</taxon>
        <taxon>Monogenea</taxon>
        <taxon>Polyopisthocotylea</taxon>
        <taxon>Polystomatidea</taxon>
        <taxon>Polystomatidae</taxon>
        <taxon>Protopolystoma</taxon>
    </lineage>
</organism>
<evidence type="ECO:0000313" key="1">
    <source>
        <dbReference type="EMBL" id="VEL26858.1"/>
    </source>
</evidence>
<proteinExistence type="predicted"/>
<accession>A0A3S5CJM5</accession>
<dbReference type="Proteomes" id="UP000784294">
    <property type="component" value="Unassembled WGS sequence"/>
</dbReference>
<protein>
    <submittedName>
        <fullName evidence="1">Uncharacterized protein</fullName>
    </submittedName>
</protein>
<gene>
    <name evidence="1" type="ORF">PXEA_LOCUS20298</name>
</gene>
<keyword evidence="2" id="KW-1185">Reference proteome</keyword>
<sequence>MTGLRERLALETSIQDSQIEVDGASLRRRLGDYARLPRASSQFTLLSPPVGKPLLLSTKATLTKWHFIW</sequence>
<dbReference type="AlphaFoldDB" id="A0A3S5CJM5"/>
<reference evidence="1" key="1">
    <citation type="submission" date="2018-11" db="EMBL/GenBank/DDBJ databases">
        <authorList>
            <consortium name="Pathogen Informatics"/>
        </authorList>
    </citation>
    <scope>NUCLEOTIDE SEQUENCE</scope>
</reference>
<dbReference type="EMBL" id="CAAALY010083228">
    <property type="protein sequence ID" value="VEL26858.1"/>
    <property type="molecule type" value="Genomic_DNA"/>
</dbReference>
<evidence type="ECO:0000313" key="2">
    <source>
        <dbReference type="Proteomes" id="UP000784294"/>
    </source>
</evidence>
<name>A0A3S5CJM5_9PLAT</name>